<dbReference type="Proteomes" id="UP000829196">
    <property type="component" value="Unassembled WGS sequence"/>
</dbReference>
<feature type="signal peptide" evidence="1">
    <location>
        <begin position="1"/>
        <end position="28"/>
    </location>
</feature>
<keyword evidence="3" id="KW-1185">Reference proteome</keyword>
<feature type="chain" id="PRO_5035841490" evidence="1">
    <location>
        <begin position="29"/>
        <end position="49"/>
    </location>
</feature>
<dbReference type="AlphaFoldDB" id="A0A8T3AB92"/>
<proteinExistence type="predicted"/>
<gene>
    <name evidence="2" type="ORF">KFK09_025875</name>
</gene>
<reference evidence="2" key="1">
    <citation type="journal article" date="2022" name="Front. Genet.">
        <title>Chromosome-Scale Assembly of the Dendrobium nobile Genome Provides Insights Into the Molecular Mechanism of the Biosynthesis of the Medicinal Active Ingredient of Dendrobium.</title>
        <authorList>
            <person name="Xu Q."/>
            <person name="Niu S.-C."/>
            <person name="Li K.-L."/>
            <person name="Zheng P.-J."/>
            <person name="Zhang X.-J."/>
            <person name="Jia Y."/>
            <person name="Liu Y."/>
            <person name="Niu Y.-X."/>
            <person name="Yu L.-H."/>
            <person name="Chen D.-F."/>
            <person name="Zhang G.-Q."/>
        </authorList>
    </citation>
    <scope>NUCLEOTIDE SEQUENCE</scope>
    <source>
        <tissue evidence="2">Leaf</tissue>
    </source>
</reference>
<name>A0A8T3AB92_DENNO</name>
<evidence type="ECO:0000256" key="1">
    <source>
        <dbReference type="SAM" id="SignalP"/>
    </source>
</evidence>
<comment type="caution">
    <text evidence="2">The sequence shown here is derived from an EMBL/GenBank/DDBJ whole genome shotgun (WGS) entry which is preliminary data.</text>
</comment>
<protein>
    <submittedName>
        <fullName evidence="2">Uncharacterized protein</fullName>
    </submittedName>
</protein>
<keyword evidence="1" id="KW-0732">Signal</keyword>
<accession>A0A8T3AB92</accession>
<organism evidence="2 3">
    <name type="scientific">Dendrobium nobile</name>
    <name type="common">Orchid</name>
    <dbReference type="NCBI Taxonomy" id="94219"/>
    <lineage>
        <taxon>Eukaryota</taxon>
        <taxon>Viridiplantae</taxon>
        <taxon>Streptophyta</taxon>
        <taxon>Embryophyta</taxon>
        <taxon>Tracheophyta</taxon>
        <taxon>Spermatophyta</taxon>
        <taxon>Magnoliopsida</taxon>
        <taxon>Liliopsida</taxon>
        <taxon>Asparagales</taxon>
        <taxon>Orchidaceae</taxon>
        <taxon>Epidendroideae</taxon>
        <taxon>Malaxideae</taxon>
        <taxon>Dendrobiinae</taxon>
        <taxon>Dendrobium</taxon>
    </lineage>
</organism>
<dbReference type="EMBL" id="JAGYWB010000018">
    <property type="protein sequence ID" value="KAI0491615.1"/>
    <property type="molecule type" value="Genomic_DNA"/>
</dbReference>
<evidence type="ECO:0000313" key="3">
    <source>
        <dbReference type="Proteomes" id="UP000829196"/>
    </source>
</evidence>
<evidence type="ECO:0000313" key="2">
    <source>
        <dbReference type="EMBL" id="KAI0491615.1"/>
    </source>
</evidence>
<sequence>MNNHWGRHNKVLIIVVVLTTTTSQNCSGYNRTKEEVKKAELQITNEIGN</sequence>